<organism evidence="1 2">
    <name type="scientific">Paraphaeosphaeria sporulosa</name>
    <dbReference type="NCBI Taxonomy" id="1460663"/>
    <lineage>
        <taxon>Eukaryota</taxon>
        <taxon>Fungi</taxon>
        <taxon>Dikarya</taxon>
        <taxon>Ascomycota</taxon>
        <taxon>Pezizomycotina</taxon>
        <taxon>Dothideomycetes</taxon>
        <taxon>Pleosporomycetidae</taxon>
        <taxon>Pleosporales</taxon>
        <taxon>Massarineae</taxon>
        <taxon>Didymosphaeriaceae</taxon>
        <taxon>Paraphaeosphaeria</taxon>
    </lineage>
</organism>
<evidence type="ECO:0000313" key="1">
    <source>
        <dbReference type="EMBL" id="OAG01036.1"/>
    </source>
</evidence>
<evidence type="ECO:0000313" key="2">
    <source>
        <dbReference type="Proteomes" id="UP000077069"/>
    </source>
</evidence>
<name>A0A177C0U2_9PLEO</name>
<dbReference type="Proteomes" id="UP000077069">
    <property type="component" value="Unassembled WGS sequence"/>
</dbReference>
<dbReference type="AlphaFoldDB" id="A0A177C0U2"/>
<dbReference type="RefSeq" id="XP_018031401.1">
    <property type="nucleotide sequence ID" value="XM_018185713.1"/>
</dbReference>
<protein>
    <submittedName>
        <fullName evidence="1">Uncharacterized protein</fullName>
    </submittedName>
</protein>
<dbReference type="GeneID" id="28769199"/>
<sequence length="127" mass="14724">MLGRLYMQRICRPFRSEWQSNLEASPLRAEFDAGWNDFVCSTKRLSSRHDYCRSLVPLRYSQLDGIVTQLVTSLLLLKLQLPLVHPHGLTLGLALIHRRAVPKYVYSCDSKRWDCEAFVADISPKCW</sequence>
<proteinExistence type="predicted"/>
<dbReference type="EMBL" id="KV441558">
    <property type="protein sequence ID" value="OAG01036.1"/>
    <property type="molecule type" value="Genomic_DNA"/>
</dbReference>
<keyword evidence="2" id="KW-1185">Reference proteome</keyword>
<accession>A0A177C0U2</accession>
<dbReference type="InParanoid" id="A0A177C0U2"/>
<reference evidence="1 2" key="1">
    <citation type="submission" date="2016-05" db="EMBL/GenBank/DDBJ databases">
        <title>Comparative analysis of secretome profiles of manganese(II)-oxidizing ascomycete fungi.</title>
        <authorList>
            <consortium name="DOE Joint Genome Institute"/>
            <person name="Zeiner C.A."/>
            <person name="Purvine S.O."/>
            <person name="Zink E.M."/>
            <person name="Wu S."/>
            <person name="Pasa-Tolic L."/>
            <person name="Chaput D.L."/>
            <person name="Haridas S."/>
            <person name="Grigoriev I.V."/>
            <person name="Santelli C.M."/>
            <person name="Hansel C.M."/>
        </authorList>
    </citation>
    <scope>NUCLEOTIDE SEQUENCE [LARGE SCALE GENOMIC DNA]</scope>
    <source>
        <strain evidence="1 2">AP3s5-JAC2a</strain>
    </source>
</reference>
<gene>
    <name evidence="1" type="ORF">CC84DRAFT_275847</name>
</gene>